<dbReference type="PANTHER" id="PTHR47806:SF1">
    <property type="entry name" value="RIBOSOMAL PROTEIN UL3 GLUTAMINE METHYLTRANSFERASE"/>
    <property type="match status" value="1"/>
</dbReference>
<gene>
    <name evidence="5" type="primary">prmB</name>
    <name evidence="5" type="ORF">ACFOHL_01630</name>
</gene>
<dbReference type="EC" id="2.1.1.298" evidence="5"/>
<dbReference type="PANTHER" id="PTHR47806">
    <property type="entry name" value="50S RIBOSOMAL PROTEIN L3 GLUTAMINE METHYLTRANSFERASE"/>
    <property type="match status" value="1"/>
</dbReference>
<accession>A0ABV7FKL0</accession>
<dbReference type="InterPro" id="IPR029063">
    <property type="entry name" value="SAM-dependent_MTases_sf"/>
</dbReference>
<evidence type="ECO:0000256" key="3">
    <source>
        <dbReference type="ARBA" id="ARBA00022691"/>
    </source>
</evidence>
<evidence type="ECO:0000256" key="2">
    <source>
        <dbReference type="ARBA" id="ARBA00022679"/>
    </source>
</evidence>
<keyword evidence="2 5" id="KW-0808">Transferase</keyword>
<evidence type="ECO:0000256" key="1">
    <source>
        <dbReference type="ARBA" id="ARBA00022603"/>
    </source>
</evidence>
<dbReference type="NCBIfam" id="TIGR00536">
    <property type="entry name" value="hemK_fam"/>
    <property type="match status" value="1"/>
</dbReference>
<dbReference type="EMBL" id="JBHRSW010000004">
    <property type="protein sequence ID" value="MFC3120313.1"/>
    <property type="molecule type" value="Genomic_DNA"/>
</dbReference>
<dbReference type="GO" id="GO:0032259">
    <property type="term" value="P:methylation"/>
    <property type="evidence" value="ECO:0007669"/>
    <property type="project" value="UniProtKB-KW"/>
</dbReference>
<proteinExistence type="predicted"/>
<dbReference type="InterPro" id="IPR004556">
    <property type="entry name" value="HemK-like"/>
</dbReference>
<dbReference type="InterPro" id="IPR007848">
    <property type="entry name" value="Small_mtfrase_dom"/>
</dbReference>
<dbReference type="CDD" id="cd02440">
    <property type="entry name" value="AdoMet_MTases"/>
    <property type="match status" value="1"/>
</dbReference>
<comment type="caution">
    <text evidence="5">The sequence shown here is derived from an EMBL/GenBank/DDBJ whole genome shotgun (WGS) entry which is preliminary data.</text>
</comment>
<keyword evidence="3" id="KW-0949">S-adenosyl-L-methionine</keyword>
<evidence type="ECO:0000259" key="4">
    <source>
        <dbReference type="Pfam" id="PF05175"/>
    </source>
</evidence>
<name>A0ABV7FKL0_9ALTE</name>
<organism evidence="5 6">
    <name type="scientific">Agaribacter flavus</name>
    <dbReference type="NCBI Taxonomy" id="1902781"/>
    <lineage>
        <taxon>Bacteria</taxon>
        <taxon>Pseudomonadati</taxon>
        <taxon>Pseudomonadota</taxon>
        <taxon>Gammaproteobacteria</taxon>
        <taxon>Alteromonadales</taxon>
        <taxon>Alteromonadaceae</taxon>
        <taxon>Agaribacter</taxon>
    </lineage>
</organism>
<dbReference type="Pfam" id="PF05175">
    <property type="entry name" value="MTS"/>
    <property type="match status" value="1"/>
</dbReference>
<dbReference type="PROSITE" id="PS00092">
    <property type="entry name" value="N6_MTASE"/>
    <property type="match status" value="1"/>
</dbReference>
<keyword evidence="1 5" id="KW-0489">Methyltransferase</keyword>
<feature type="domain" description="Methyltransferase small" evidence="4">
    <location>
        <begin position="144"/>
        <end position="243"/>
    </location>
</feature>
<keyword evidence="6" id="KW-1185">Reference proteome</keyword>
<dbReference type="Proteomes" id="UP001595478">
    <property type="component" value="Unassembled WGS sequence"/>
</dbReference>
<protein>
    <submittedName>
        <fullName evidence="5">50S ribosomal protein L3 N(5)-glutamine methyltransferase</fullName>
        <ecNumber evidence="5">2.1.1.298</ecNumber>
    </submittedName>
</protein>
<reference evidence="6" key="1">
    <citation type="journal article" date="2019" name="Int. J. Syst. Evol. Microbiol.">
        <title>The Global Catalogue of Microorganisms (GCM) 10K type strain sequencing project: providing services to taxonomists for standard genome sequencing and annotation.</title>
        <authorList>
            <consortium name="The Broad Institute Genomics Platform"/>
            <consortium name="The Broad Institute Genome Sequencing Center for Infectious Disease"/>
            <person name="Wu L."/>
            <person name="Ma J."/>
        </authorList>
    </citation>
    <scope>NUCLEOTIDE SEQUENCE [LARGE SCALE GENOMIC DNA]</scope>
    <source>
        <strain evidence="6">KCTC 52473</strain>
    </source>
</reference>
<keyword evidence="5" id="KW-0689">Ribosomal protein</keyword>
<dbReference type="InterPro" id="IPR002052">
    <property type="entry name" value="DNA_methylase_N6_adenine_CS"/>
</dbReference>
<dbReference type="GO" id="GO:0005840">
    <property type="term" value="C:ribosome"/>
    <property type="evidence" value="ECO:0007669"/>
    <property type="project" value="UniProtKB-KW"/>
</dbReference>
<dbReference type="SUPFAM" id="SSF53335">
    <property type="entry name" value="S-adenosyl-L-methionine-dependent methyltransferases"/>
    <property type="match status" value="1"/>
</dbReference>
<sequence length="319" mass="35521">MNDADNAEHALANVNELTTVVDWMRYTISQLQSSGVYFGHGTDNVWDEAEQLVFTCLQLPLTLAPEQKQILYNASLTQDEKHKALDWIRKRSEEALPLPYISNTAWFAGMPFYVDERVLIPRSPFAELINQGFSSFLSAKDEPLHLLDMCTGSGCIAIALAHAFPEAMVDAVDIDTDALDVTSINIANYQLEQRVYPLASDVFSALSGQQYDIIVANPPYVDAEDMADLPNEYLHEPEHALASGFDGLDLTVQILSQAVQFLRDDGWLFVEVGNSEVNFDRRMKGLHVTWCQLANGGSGIFAISKAQLMAQQDILDELE</sequence>
<dbReference type="Gene3D" id="3.40.50.150">
    <property type="entry name" value="Vaccinia Virus protein VP39"/>
    <property type="match status" value="1"/>
</dbReference>
<dbReference type="NCBIfam" id="TIGR03533">
    <property type="entry name" value="L3_gln_methyl"/>
    <property type="match status" value="1"/>
</dbReference>
<dbReference type="InterPro" id="IPR017127">
    <property type="entry name" value="Ribosome_uL3_MTase"/>
</dbReference>
<evidence type="ECO:0000313" key="5">
    <source>
        <dbReference type="EMBL" id="MFC3120313.1"/>
    </source>
</evidence>
<dbReference type="PIRSF" id="PIRSF037167">
    <property type="entry name" value="Mtase_YfcB_prd"/>
    <property type="match status" value="1"/>
</dbReference>
<dbReference type="RefSeq" id="WP_376918451.1">
    <property type="nucleotide sequence ID" value="NZ_JBHRSW010000004.1"/>
</dbReference>
<keyword evidence="5" id="KW-0687">Ribonucleoprotein</keyword>
<evidence type="ECO:0000313" key="6">
    <source>
        <dbReference type="Proteomes" id="UP001595478"/>
    </source>
</evidence>
<dbReference type="GO" id="GO:0008168">
    <property type="term" value="F:methyltransferase activity"/>
    <property type="evidence" value="ECO:0007669"/>
    <property type="project" value="UniProtKB-KW"/>
</dbReference>